<keyword evidence="3" id="KW-1185">Reference proteome</keyword>
<keyword evidence="1" id="KW-1133">Transmembrane helix</keyword>
<name>A0A1H6E078_9ACTN</name>
<dbReference type="EMBL" id="FNVO01000028">
    <property type="protein sequence ID" value="SEG91008.1"/>
    <property type="molecule type" value="Genomic_DNA"/>
</dbReference>
<reference evidence="3" key="1">
    <citation type="submission" date="2016-10" db="EMBL/GenBank/DDBJ databases">
        <authorList>
            <person name="Varghese N."/>
            <person name="Submissions S."/>
        </authorList>
    </citation>
    <scope>NUCLEOTIDE SEQUENCE [LARGE SCALE GENOMIC DNA]</scope>
    <source>
        <strain evidence="3">DSM 43163</strain>
    </source>
</reference>
<proteinExistence type="predicted"/>
<gene>
    <name evidence="2" type="ORF">SAMN04489712_12813</name>
</gene>
<protein>
    <submittedName>
        <fullName evidence="2">Uncharacterized protein</fullName>
    </submittedName>
</protein>
<keyword evidence="1" id="KW-0472">Membrane</keyword>
<sequence>MKPTKGNARQADDQNSHVIVFTLSVEIEGERSCVMSNESGPDEGAGATHWRKWSRAGGVIVGIATVTGTALGVAQWLGWP</sequence>
<evidence type="ECO:0000313" key="2">
    <source>
        <dbReference type="EMBL" id="SEG91008.1"/>
    </source>
</evidence>
<dbReference type="AlphaFoldDB" id="A0A1H6E078"/>
<keyword evidence="1" id="KW-0812">Transmembrane</keyword>
<evidence type="ECO:0000313" key="3">
    <source>
        <dbReference type="Proteomes" id="UP000236723"/>
    </source>
</evidence>
<evidence type="ECO:0000256" key="1">
    <source>
        <dbReference type="SAM" id="Phobius"/>
    </source>
</evidence>
<organism evidence="2 3">
    <name type="scientific">Thermomonospora echinospora</name>
    <dbReference type="NCBI Taxonomy" id="1992"/>
    <lineage>
        <taxon>Bacteria</taxon>
        <taxon>Bacillati</taxon>
        <taxon>Actinomycetota</taxon>
        <taxon>Actinomycetes</taxon>
        <taxon>Streptosporangiales</taxon>
        <taxon>Thermomonosporaceae</taxon>
        <taxon>Thermomonospora</taxon>
    </lineage>
</organism>
<accession>A0A1H6E078</accession>
<feature type="transmembrane region" description="Helical" evidence="1">
    <location>
        <begin position="59"/>
        <end position="79"/>
    </location>
</feature>
<dbReference type="Proteomes" id="UP000236723">
    <property type="component" value="Unassembled WGS sequence"/>
</dbReference>
<dbReference type="RefSeq" id="WP_146087632.1">
    <property type="nucleotide sequence ID" value="NZ_FNVO01000028.1"/>
</dbReference>